<dbReference type="Proteomes" id="UP001597041">
    <property type="component" value="Unassembled WGS sequence"/>
</dbReference>
<keyword evidence="3 6" id="KW-0547">Nucleotide-binding</keyword>
<comment type="function">
    <text evidence="6">Part of the phosphoribosylformylglycinamidine synthase complex involved in the purines biosynthetic pathway. Catalyzes the ATP-dependent conversion of formylglycinamide ribonucleotide (FGAR) and glutamine to yield formylglycinamidine ribonucleotide (FGAM) and glutamate. The FGAM synthase complex is composed of three subunits. PurQ produces an ammonia molecule by converting glutamine to glutamate. PurL transfers the ammonia molecule to FGAR to form FGAM in an ATP-dependent manner. PurS interacts with PurQ and PurL and is thought to assist in the transfer of the ammonia molecule from PurQ to PurL.</text>
</comment>
<dbReference type="HAMAP" id="MF_01926">
    <property type="entry name" value="PurS"/>
    <property type="match status" value="1"/>
</dbReference>
<dbReference type="InterPro" id="IPR003850">
    <property type="entry name" value="PurS"/>
</dbReference>
<gene>
    <name evidence="6 7" type="primary">purS</name>
    <name evidence="7" type="ORF">ACFQ19_05965</name>
</gene>
<dbReference type="EC" id="6.3.5.3" evidence="6"/>
<organism evidence="7 8">
    <name type="scientific">Oceanobacillus locisalsi</name>
    <dbReference type="NCBI Taxonomy" id="546107"/>
    <lineage>
        <taxon>Bacteria</taxon>
        <taxon>Bacillati</taxon>
        <taxon>Bacillota</taxon>
        <taxon>Bacilli</taxon>
        <taxon>Bacillales</taxon>
        <taxon>Bacillaceae</taxon>
        <taxon>Oceanobacillus</taxon>
    </lineage>
</organism>
<reference evidence="8" key="1">
    <citation type="journal article" date="2019" name="Int. J. Syst. Evol. Microbiol.">
        <title>The Global Catalogue of Microorganisms (GCM) 10K type strain sequencing project: providing services to taxonomists for standard genome sequencing and annotation.</title>
        <authorList>
            <consortium name="The Broad Institute Genomics Platform"/>
            <consortium name="The Broad Institute Genome Sequencing Center for Infectious Disease"/>
            <person name="Wu L."/>
            <person name="Ma J."/>
        </authorList>
    </citation>
    <scope>NUCLEOTIDE SEQUENCE [LARGE SCALE GENOMIC DNA]</scope>
    <source>
        <strain evidence="8">CCUG 56608</strain>
    </source>
</reference>
<dbReference type="NCBIfam" id="TIGR00302">
    <property type="entry name" value="phosphoribosylformylglycinamidine synthase subunit PurS"/>
    <property type="match status" value="1"/>
</dbReference>
<protein>
    <recommendedName>
        <fullName evidence="6">Phosphoribosylformylglycinamidine synthase subunit PurS</fullName>
        <shortName evidence="6">FGAM synthase</shortName>
        <ecNumber evidence="6">6.3.5.3</ecNumber>
    </recommendedName>
    <alternativeName>
        <fullName evidence="6">Formylglycinamide ribonucleotide amidotransferase subunit III</fullName>
        <shortName evidence="6">FGAR amidotransferase III</shortName>
        <shortName evidence="6">FGAR-AT III</shortName>
    </alternativeName>
    <alternativeName>
        <fullName evidence="6">Phosphoribosylformylglycinamidine synthase subunit III</fullName>
    </alternativeName>
</protein>
<evidence type="ECO:0000256" key="3">
    <source>
        <dbReference type="ARBA" id="ARBA00022741"/>
    </source>
</evidence>
<comment type="caution">
    <text evidence="7">The sequence shown here is derived from an EMBL/GenBank/DDBJ whole genome shotgun (WGS) entry which is preliminary data.</text>
</comment>
<comment type="pathway">
    <text evidence="6">Purine metabolism; IMP biosynthesis via de novo pathway; 5-amino-1-(5-phospho-D-ribosyl)imidazole from N(2)-formyl-N(1)-(5-phospho-D-ribosyl)glycinamide: step 1/2.</text>
</comment>
<keyword evidence="4 6" id="KW-0658">Purine biosynthesis</keyword>
<dbReference type="Pfam" id="PF02700">
    <property type="entry name" value="PurS"/>
    <property type="match status" value="1"/>
</dbReference>
<comment type="similarity">
    <text evidence="6">Belongs to the PurS family.</text>
</comment>
<comment type="subunit">
    <text evidence="6">Part of the FGAM synthase complex composed of 1 PurL, 1 PurQ and 2 PurS subunits.</text>
</comment>
<dbReference type="Gene3D" id="3.30.1280.10">
    <property type="entry name" value="Phosphoribosylformylglycinamidine synthase subunit PurS"/>
    <property type="match status" value="1"/>
</dbReference>
<dbReference type="GO" id="GO:0004642">
    <property type="term" value="F:phosphoribosylformylglycinamidine synthase activity"/>
    <property type="evidence" value="ECO:0007669"/>
    <property type="project" value="UniProtKB-EC"/>
</dbReference>
<sequence>MKKVQVYITLKQGVLDPQGKAIQTSLHSLDYPEVEDVRVGKYIELQVEDGPELEKRVTQMCEQLLANPVIEDYRIELEEARSL</sequence>
<evidence type="ECO:0000313" key="7">
    <source>
        <dbReference type="EMBL" id="MFD1065565.1"/>
    </source>
</evidence>
<name>A0ABW3NGT5_9BACI</name>
<proteinExistence type="inferred from homology"/>
<dbReference type="NCBIfam" id="NF004630">
    <property type="entry name" value="PRK05974.1"/>
    <property type="match status" value="1"/>
</dbReference>
<evidence type="ECO:0000256" key="5">
    <source>
        <dbReference type="ARBA" id="ARBA00022840"/>
    </source>
</evidence>
<dbReference type="PANTHER" id="PTHR34696:SF1">
    <property type="entry name" value="PHOSPHORIBOSYLFORMYLGLYCINAMIDINE SYNTHASE SUBUNIT PURS"/>
    <property type="match status" value="1"/>
</dbReference>
<evidence type="ECO:0000256" key="6">
    <source>
        <dbReference type="HAMAP-Rule" id="MF_01926"/>
    </source>
</evidence>
<keyword evidence="5 6" id="KW-0067">ATP-binding</keyword>
<comment type="subcellular location">
    <subcellularLocation>
        <location evidence="6">Cytoplasm</location>
    </subcellularLocation>
</comment>
<evidence type="ECO:0000256" key="2">
    <source>
        <dbReference type="ARBA" id="ARBA00022598"/>
    </source>
</evidence>
<dbReference type="SUPFAM" id="SSF82697">
    <property type="entry name" value="PurS-like"/>
    <property type="match status" value="1"/>
</dbReference>
<comment type="catalytic activity">
    <reaction evidence="6">
        <text>N(2)-formyl-N(1)-(5-phospho-beta-D-ribosyl)glycinamide + L-glutamine + ATP + H2O = 2-formamido-N(1)-(5-O-phospho-beta-D-ribosyl)acetamidine + L-glutamate + ADP + phosphate + H(+)</text>
        <dbReference type="Rhea" id="RHEA:17129"/>
        <dbReference type="ChEBI" id="CHEBI:15377"/>
        <dbReference type="ChEBI" id="CHEBI:15378"/>
        <dbReference type="ChEBI" id="CHEBI:29985"/>
        <dbReference type="ChEBI" id="CHEBI:30616"/>
        <dbReference type="ChEBI" id="CHEBI:43474"/>
        <dbReference type="ChEBI" id="CHEBI:58359"/>
        <dbReference type="ChEBI" id="CHEBI:147286"/>
        <dbReference type="ChEBI" id="CHEBI:147287"/>
        <dbReference type="ChEBI" id="CHEBI:456216"/>
        <dbReference type="EC" id="6.3.5.3"/>
    </reaction>
</comment>
<evidence type="ECO:0000256" key="1">
    <source>
        <dbReference type="ARBA" id="ARBA00022490"/>
    </source>
</evidence>
<accession>A0ABW3NGT5</accession>
<keyword evidence="2 6" id="KW-0436">Ligase</keyword>
<dbReference type="PANTHER" id="PTHR34696">
    <property type="entry name" value="PHOSPHORIBOSYLFORMYLGLYCINAMIDINE SYNTHASE SUBUNIT PURS"/>
    <property type="match status" value="1"/>
</dbReference>
<evidence type="ECO:0000256" key="4">
    <source>
        <dbReference type="ARBA" id="ARBA00022755"/>
    </source>
</evidence>
<dbReference type="RefSeq" id="WP_379591155.1">
    <property type="nucleotide sequence ID" value="NZ_JBHTKK010000004.1"/>
</dbReference>
<keyword evidence="1 6" id="KW-0963">Cytoplasm</keyword>
<dbReference type="EMBL" id="JBHTKK010000004">
    <property type="protein sequence ID" value="MFD1065565.1"/>
    <property type="molecule type" value="Genomic_DNA"/>
</dbReference>
<dbReference type="InterPro" id="IPR036604">
    <property type="entry name" value="PurS-like_sf"/>
</dbReference>
<evidence type="ECO:0000313" key="8">
    <source>
        <dbReference type="Proteomes" id="UP001597041"/>
    </source>
</evidence>
<keyword evidence="8" id="KW-1185">Reference proteome</keyword>